<evidence type="ECO:0000313" key="1">
    <source>
        <dbReference type="EMBL" id="APZ33938.1"/>
    </source>
</evidence>
<evidence type="ECO:0000313" key="2">
    <source>
        <dbReference type="Proteomes" id="UP000187185"/>
    </source>
</evidence>
<dbReference type="Proteomes" id="UP000187185">
    <property type="component" value="Chromosome"/>
</dbReference>
<name>A0A1P8U748_9MICO</name>
<sequence>MVFMINNTTSISTTTAVDAARFRRFGRDFETSWTDPVQHNARIVEDSGDLILQLQDLWDIEAIRNLVDVSRLAPGCSFGEFLDTCVLQRWGEGWSFNLGGINAVDALFKLTFEILLPSIEELPGSRLFNDLEQVRRGGRRPESLPPYTLRVDGSLVRYFLIDIYDGPFSSDGARLGAALLRTKL</sequence>
<gene>
    <name evidence="1" type="ORF">BOH66_06450</name>
</gene>
<dbReference type="KEGG" id="maur:BOH66_06450"/>
<protein>
    <submittedName>
        <fullName evidence="1">Uncharacterized protein</fullName>
    </submittedName>
</protein>
<dbReference type="EMBL" id="CP018762">
    <property type="protein sequence ID" value="APZ33938.1"/>
    <property type="molecule type" value="Genomic_DNA"/>
</dbReference>
<keyword evidence="2" id="KW-1185">Reference proteome</keyword>
<dbReference type="AlphaFoldDB" id="A0A1P8U748"/>
<reference evidence="1 2" key="1">
    <citation type="submission" date="2016-12" db="EMBL/GenBank/DDBJ databases">
        <title>Complete genome sequence of Microbacterium aurum KACC 15219.</title>
        <authorList>
            <person name="Jung Y."/>
            <person name="Shin J.-H."/>
            <person name="Lee Y.-J."/>
            <person name="Yi H."/>
            <person name="Bahn Y.-S."/>
            <person name="Kim J.F."/>
            <person name="Lee D.-W."/>
        </authorList>
    </citation>
    <scope>NUCLEOTIDE SEQUENCE [LARGE SCALE GENOMIC DNA]</scope>
    <source>
        <strain evidence="1 2">KACC 15219</strain>
    </source>
</reference>
<accession>A0A1P8U748</accession>
<organism evidence="1 2">
    <name type="scientific">Microbacterium aurum</name>
    <dbReference type="NCBI Taxonomy" id="36805"/>
    <lineage>
        <taxon>Bacteria</taxon>
        <taxon>Bacillati</taxon>
        <taxon>Actinomycetota</taxon>
        <taxon>Actinomycetes</taxon>
        <taxon>Micrococcales</taxon>
        <taxon>Microbacteriaceae</taxon>
        <taxon>Microbacterium</taxon>
    </lineage>
</organism>
<proteinExistence type="predicted"/>